<dbReference type="KEGG" id="dhe:111602606"/>
<dbReference type="CTD" id="40539"/>
<dbReference type="AlphaFoldDB" id="A0A6J1M3J2"/>
<dbReference type="InterPro" id="IPR036770">
    <property type="entry name" value="Ankyrin_rpt-contain_sf"/>
</dbReference>
<dbReference type="PANTHER" id="PTHR24183">
    <property type="entry name" value="FIBRONECTIN TYPE 3 AND ANKYRIN REPEAT DOMAINS PROTEIN 1"/>
    <property type="match status" value="1"/>
</dbReference>
<dbReference type="GO" id="GO:0005634">
    <property type="term" value="C:nucleus"/>
    <property type="evidence" value="ECO:0007669"/>
    <property type="project" value="TreeGrafter"/>
</dbReference>
<feature type="repeat" description="ANK" evidence="1">
    <location>
        <begin position="207"/>
        <end position="239"/>
    </location>
</feature>
<gene>
    <name evidence="3" type="primary">LOC111602606</name>
</gene>
<dbReference type="InterPro" id="IPR002110">
    <property type="entry name" value="Ankyrin_rpt"/>
</dbReference>
<evidence type="ECO:0000313" key="3">
    <source>
        <dbReference type="RefSeq" id="XP_023175534.1"/>
    </source>
</evidence>
<dbReference type="GeneID" id="111602606"/>
<dbReference type="SUPFAM" id="SSF49265">
    <property type="entry name" value="Fibronectin type III"/>
    <property type="match status" value="1"/>
</dbReference>
<dbReference type="PROSITE" id="PS50297">
    <property type="entry name" value="ANK_REP_REGION"/>
    <property type="match status" value="2"/>
</dbReference>
<dbReference type="Proteomes" id="UP000504633">
    <property type="component" value="Unplaced"/>
</dbReference>
<name>A0A6J1M3J2_DROHY</name>
<organism evidence="2 3">
    <name type="scientific">Drosophila hydei</name>
    <name type="common">Fruit fly</name>
    <dbReference type="NCBI Taxonomy" id="7224"/>
    <lineage>
        <taxon>Eukaryota</taxon>
        <taxon>Metazoa</taxon>
        <taxon>Ecdysozoa</taxon>
        <taxon>Arthropoda</taxon>
        <taxon>Hexapoda</taxon>
        <taxon>Insecta</taxon>
        <taxon>Pterygota</taxon>
        <taxon>Neoptera</taxon>
        <taxon>Endopterygota</taxon>
        <taxon>Diptera</taxon>
        <taxon>Brachycera</taxon>
        <taxon>Muscomorpha</taxon>
        <taxon>Ephydroidea</taxon>
        <taxon>Drosophilidae</taxon>
        <taxon>Drosophila</taxon>
    </lineage>
</organism>
<dbReference type="Pfam" id="PF12796">
    <property type="entry name" value="Ank_2"/>
    <property type="match status" value="2"/>
</dbReference>
<dbReference type="OrthoDB" id="194358at2759"/>
<dbReference type="GO" id="GO:0042981">
    <property type="term" value="P:regulation of apoptotic process"/>
    <property type="evidence" value="ECO:0007669"/>
    <property type="project" value="TreeGrafter"/>
</dbReference>
<protein>
    <submittedName>
        <fullName evidence="3">Ankyrin-3</fullName>
    </submittedName>
</protein>
<keyword evidence="1" id="KW-0040">ANK repeat</keyword>
<dbReference type="PROSITE" id="PS50088">
    <property type="entry name" value="ANK_REPEAT"/>
    <property type="match status" value="2"/>
</dbReference>
<dbReference type="Gene3D" id="1.25.40.20">
    <property type="entry name" value="Ankyrin repeat-containing domain"/>
    <property type="match status" value="1"/>
</dbReference>
<feature type="repeat" description="ANK" evidence="1">
    <location>
        <begin position="240"/>
        <end position="272"/>
    </location>
</feature>
<dbReference type="InterPro" id="IPR036116">
    <property type="entry name" value="FN3_sf"/>
</dbReference>
<dbReference type="PANTHER" id="PTHR24183:SF1">
    <property type="entry name" value="FIBRONECTIN TYPE 3 AND ANKYRIN REPEAT DOMAINS PROTEIN 1"/>
    <property type="match status" value="1"/>
</dbReference>
<dbReference type="SUPFAM" id="SSF48403">
    <property type="entry name" value="Ankyrin repeat"/>
    <property type="match status" value="1"/>
</dbReference>
<evidence type="ECO:0000256" key="1">
    <source>
        <dbReference type="PROSITE-ProRule" id="PRU00023"/>
    </source>
</evidence>
<dbReference type="SMART" id="SM00248">
    <property type="entry name" value="ANK"/>
    <property type="match status" value="4"/>
</dbReference>
<proteinExistence type="predicted"/>
<dbReference type="OMA" id="NFGHRLR"/>
<evidence type="ECO:0000313" key="2">
    <source>
        <dbReference type="Proteomes" id="UP000504633"/>
    </source>
</evidence>
<sequence length="358" mass="39618">MSENINNNQKSSQSDHTNNKIATQSTSIASYPIDSPCPSVPGWLNFEARISKQTVNSVCIDWTVSQIPACVYSIEKYHRRHGWQQVLWASSSPQTIDKLEENFGYRLRIRALGRAPDGSHYETLAVSPDIIATTEAALPSTSCLYRAIRKSQQFLVKRMLRRRPSLVDYPGPNGYFPLANAIIQGEMCIIDVLLSAGCSVHLGNPQNKRSPLHLAFYHGHLPSARILLNKKAQLEAIDCNGMTPAHCAVDANQFEMVKFALESGANLEARDACDWTLLMRAVVMDAGLELIKLLVIHGADLGARDGLGKSSCDLAKLYRRLQARDYFDKVHAFRQEQAKAAQTVQALTGAQPQAGQKD</sequence>
<keyword evidence="2" id="KW-1185">Reference proteome</keyword>
<accession>A0A6J1M3J2</accession>
<reference evidence="3" key="1">
    <citation type="submission" date="2025-08" db="UniProtKB">
        <authorList>
            <consortium name="RefSeq"/>
        </authorList>
    </citation>
    <scope>IDENTIFICATION</scope>
    <source>
        <strain evidence="3">15085-1641.00</strain>
        <tissue evidence="3">Whole body</tissue>
    </source>
</reference>
<dbReference type="RefSeq" id="XP_023175534.1">
    <property type="nucleotide sequence ID" value="XM_023319766.2"/>
</dbReference>